<dbReference type="VEuPathDB" id="TriTrypDB:TcCL_ESM05530"/>
<keyword evidence="3" id="KW-0413">Isomerase</keyword>
<dbReference type="VEuPathDB" id="TriTrypDB:BCY84_04823"/>
<dbReference type="SMART" id="SM01005">
    <property type="entry name" value="Ala_racemase_C"/>
    <property type="match status" value="1"/>
</dbReference>
<comment type="cofactor">
    <cofactor evidence="1 4">
        <name>pyridoxal 5'-phosphate</name>
        <dbReference type="ChEBI" id="CHEBI:597326"/>
    </cofactor>
</comment>
<organism evidence="7 8">
    <name type="scientific">Trypanosoma cruzi</name>
    <dbReference type="NCBI Taxonomy" id="5693"/>
    <lineage>
        <taxon>Eukaryota</taxon>
        <taxon>Discoba</taxon>
        <taxon>Euglenozoa</taxon>
        <taxon>Kinetoplastea</taxon>
        <taxon>Metakinetoplastina</taxon>
        <taxon>Trypanosomatida</taxon>
        <taxon>Trypanosomatidae</taxon>
        <taxon>Trypanosoma</taxon>
        <taxon>Schizotrypanum</taxon>
    </lineage>
</organism>
<feature type="domain" description="Alanine racemase C-terminal" evidence="6">
    <location>
        <begin position="252"/>
        <end position="388"/>
    </location>
</feature>
<protein>
    <submittedName>
        <fullName evidence="7">Putative alanine racemase</fullName>
    </submittedName>
</protein>
<dbReference type="VEuPathDB" id="TriTrypDB:ECC02_006710"/>
<dbReference type="Gene3D" id="3.20.20.10">
    <property type="entry name" value="Alanine racemase"/>
    <property type="match status" value="1"/>
</dbReference>
<dbReference type="PRINTS" id="PR00992">
    <property type="entry name" value="ALARACEMASE"/>
</dbReference>
<dbReference type="InterPro" id="IPR000821">
    <property type="entry name" value="Ala_racemase"/>
</dbReference>
<dbReference type="GO" id="GO:0005829">
    <property type="term" value="C:cytosol"/>
    <property type="evidence" value="ECO:0007669"/>
    <property type="project" value="TreeGrafter"/>
</dbReference>
<accession>A0A2V2W5C2</accession>
<dbReference type="PANTHER" id="PTHR30511">
    <property type="entry name" value="ALANINE RACEMASE"/>
    <property type="match status" value="1"/>
</dbReference>
<evidence type="ECO:0000256" key="2">
    <source>
        <dbReference type="ARBA" id="ARBA00022898"/>
    </source>
</evidence>
<dbReference type="InterPro" id="IPR029066">
    <property type="entry name" value="PLP-binding_barrel"/>
</dbReference>
<dbReference type="AlphaFoldDB" id="A0A2V2W5C2"/>
<dbReference type="VEuPathDB" id="TriTrypDB:C4B63_3g1092"/>
<sequence>MRHSTYVEVCLRNIAYNVECIRRIAGKAELIPMVKGNAYGHGMGKVSEYLHNACGVHTFGVASLGEALELIESQPSIAEKAQNEIFVFSDTEVLNEGCQSYYQPCGRWAVRLTPILGTLPQLKAFCASNAFNNSKLCLKVETGMNRLGLRFDELEEAVPILKQRGGVDLLLQHFGIAGSVERLAETLHHYEAFKNAKKFLHDSGVEVRATSVSNSGAVEQRIGLEETYIRPGIMLYGPRSVTSKNLWNGKFASCFYTKVLHHFPLRKGEGVGYDLTPVKADSVIVMLPIGYADGFLCTYKGMPIKVTPEDAAEPIIGTVHGRINMDMAAVVVYPEEVGKNIGNIMTAVKKESRIRVWGDDIEEKAVSVGTIPHQLTCGLSIRVPRIYM</sequence>
<dbReference type="VEuPathDB" id="TriTrypDB:C3747_61g198"/>
<evidence type="ECO:0000259" key="6">
    <source>
        <dbReference type="SMART" id="SM01005"/>
    </source>
</evidence>
<dbReference type="InterPro" id="IPR009006">
    <property type="entry name" value="Ala_racemase/Decarboxylase_C"/>
</dbReference>
<dbReference type="InterPro" id="IPR001608">
    <property type="entry name" value="Ala_racemase_N"/>
</dbReference>
<dbReference type="PANTHER" id="PTHR30511:SF0">
    <property type="entry name" value="ALANINE RACEMASE, CATABOLIC-RELATED"/>
    <property type="match status" value="1"/>
</dbReference>
<dbReference type="VEuPathDB" id="TriTrypDB:TcBrA4_0021360"/>
<dbReference type="Pfam" id="PF00842">
    <property type="entry name" value="Ala_racemase_C"/>
    <property type="match status" value="1"/>
</dbReference>
<evidence type="ECO:0000256" key="3">
    <source>
        <dbReference type="ARBA" id="ARBA00023235"/>
    </source>
</evidence>
<dbReference type="VEuPathDB" id="TriTrypDB:Tc_MARK_4024"/>
<evidence type="ECO:0000256" key="4">
    <source>
        <dbReference type="PIRSR" id="PIRSR600821-50"/>
    </source>
</evidence>
<dbReference type="Gene3D" id="2.40.37.10">
    <property type="entry name" value="Lyase, Ornithine Decarboxylase, Chain A, domain 1"/>
    <property type="match status" value="1"/>
</dbReference>
<feature type="binding site" evidence="5">
    <location>
        <position position="146"/>
    </location>
    <ligand>
        <name>substrate</name>
    </ligand>
</feature>
<dbReference type="GO" id="GO:0006522">
    <property type="term" value="P:alanine metabolic process"/>
    <property type="evidence" value="ECO:0007669"/>
    <property type="project" value="InterPro"/>
</dbReference>
<dbReference type="VEuPathDB" id="TriTrypDB:TcG_07992"/>
<dbReference type="VEuPathDB" id="TriTrypDB:TcCLB.511179.150"/>
<dbReference type="VEuPathDB" id="TriTrypDB:TCSYLVIO_007504"/>
<dbReference type="Proteomes" id="UP000246121">
    <property type="component" value="Unassembled WGS sequence"/>
</dbReference>
<evidence type="ECO:0000256" key="1">
    <source>
        <dbReference type="ARBA" id="ARBA00001933"/>
    </source>
</evidence>
<dbReference type="SUPFAM" id="SSF51419">
    <property type="entry name" value="PLP-binding barrel"/>
    <property type="match status" value="1"/>
</dbReference>
<dbReference type="SUPFAM" id="SSF50621">
    <property type="entry name" value="Alanine racemase C-terminal domain-like"/>
    <property type="match status" value="1"/>
</dbReference>
<dbReference type="EMBL" id="PRFA01000003">
    <property type="protein sequence ID" value="PWV01804.1"/>
    <property type="molecule type" value="Genomic_DNA"/>
</dbReference>
<keyword evidence="2 4" id="KW-0663">Pyridoxal phosphate</keyword>
<proteinExistence type="predicted"/>
<dbReference type="CDD" id="cd00430">
    <property type="entry name" value="PLPDE_III_AR"/>
    <property type="match status" value="1"/>
</dbReference>
<feature type="modified residue" description="N6-(pyridoxal phosphate)lysine" evidence="4">
    <location>
        <position position="35"/>
    </location>
</feature>
<comment type="caution">
    <text evidence="7">The sequence shown here is derived from an EMBL/GenBank/DDBJ whole genome shotgun (WGS) entry which is preliminary data.</text>
</comment>
<dbReference type="VEuPathDB" id="TriTrypDB:TCDM_08452"/>
<evidence type="ECO:0000313" key="8">
    <source>
        <dbReference type="Proteomes" id="UP000246121"/>
    </source>
</evidence>
<reference evidence="7 8" key="1">
    <citation type="journal article" date="2018" name="Microb. Genom.">
        <title>Expanding an expanded genome: long-read sequencing of Trypanosoma cruzi.</title>
        <authorList>
            <person name="Berna L."/>
            <person name="Rodriguez M."/>
            <person name="Chiribao M.L."/>
            <person name="Parodi-Talice A."/>
            <person name="Pita S."/>
            <person name="Rijo G."/>
            <person name="Alvarez-Valin F."/>
            <person name="Robello C."/>
        </authorList>
    </citation>
    <scope>NUCLEOTIDE SEQUENCE [LARGE SCALE GENOMIC DNA]</scope>
    <source>
        <strain evidence="7 8">Dm28c</strain>
    </source>
</reference>
<gene>
    <name evidence="7" type="ORF">C4B63_3g1092</name>
</gene>
<dbReference type="GO" id="GO:0030170">
    <property type="term" value="F:pyridoxal phosphate binding"/>
    <property type="evidence" value="ECO:0007669"/>
    <property type="project" value="TreeGrafter"/>
</dbReference>
<feature type="binding site" evidence="5">
    <location>
        <position position="325"/>
    </location>
    <ligand>
        <name>substrate</name>
    </ligand>
</feature>
<evidence type="ECO:0000256" key="5">
    <source>
        <dbReference type="PIRSR" id="PIRSR600821-52"/>
    </source>
</evidence>
<evidence type="ECO:0000313" key="7">
    <source>
        <dbReference type="EMBL" id="PWV01804.1"/>
    </source>
</evidence>
<dbReference type="VEuPathDB" id="TriTrypDB:TcCLB.508303.10"/>
<dbReference type="InterPro" id="IPR011079">
    <property type="entry name" value="Ala_racemase_C"/>
</dbReference>
<dbReference type="Pfam" id="PF01168">
    <property type="entry name" value="Ala_racemase_N"/>
    <property type="match status" value="1"/>
</dbReference>
<dbReference type="GO" id="GO:0008784">
    <property type="term" value="F:alanine racemase activity"/>
    <property type="evidence" value="ECO:0007669"/>
    <property type="project" value="InterPro"/>
</dbReference>
<name>A0A2V2W5C2_TRYCR</name>